<gene>
    <name evidence="1" type="ORF">CEXT_776761</name>
</gene>
<keyword evidence="2" id="KW-1185">Reference proteome</keyword>
<accession>A0AAV4WG16</accession>
<sequence>MQEEDITKDSTWEILAFLPSLRLARKDISTCTFIAPVPDKEFWSLEPPRLTPKISMKSTWVISAWENKPIPMLVF</sequence>
<evidence type="ECO:0000313" key="1">
    <source>
        <dbReference type="EMBL" id="GIY81587.1"/>
    </source>
</evidence>
<proteinExistence type="predicted"/>
<dbReference type="Proteomes" id="UP001054945">
    <property type="component" value="Unassembled WGS sequence"/>
</dbReference>
<comment type="caution">
    <text evidence="1">The sequence shown here is derived from an EMBL/GenBank/DDBJ whole genome shotgun (WGS) entry which is preliminary data.</text>
</comment>
<organism evidence="1 2">
    <name type="scientific">Caerostris extrusa</name>
    <name type="common">Bark spider</name>
    <name type="synonym">Caerostris bankana</name>
    <dbReference type="NCBI Taxonomy" id="172846"/>
    <lineage>
        <taxon>Eukaryota</taxon>
        <taxon>Metazoa</taxon>
        <taxon>Ecdysozoa</taxon>
        <taxon>Arthropoda</taxon>
        <taxon>Chelicerata</taxon>
        <taxon>Arachnida</taxon>
        <taxon>Araneae</taxon>
        <taxon>Araneomorphae</taxon>
        <taxon>Entelegynae</taxon>
        <taxon>Araneoidea</taxon>
        <taxon>Araneidae</taxon>
        <taxon>Caerostris</taxon>
    </lineage>
</organism>
<name>A0AAV4WG16_CAEEX</name>
<dbReference type="EMBL" id="BPLR01016143">
    <property type="protein sequence ID" value="GIY81587.1"/>
    <property type="molecule type" value="Genomic_DNA"/>
</dbReference>
<evidence type="ECO:0000313" key="2">
    <source>
        <dbReference type="Proteomes" id="UP001054945"/>
    </source>
</evidence>
<protein>
    <submittedName>
        <fullName evidence="1">Uncharacterized protein</fullName>
    </submittedName>
</protein>
<dbReference type="AlphaFoldDB" id="A0AAV4WG16"/>
<reference evidence="1 2" key="1">
    <citation type="submission" date="2021-06" db="EMBL/GenBank/DDBJ databases">
        <title>Caerostris extrusa draft genome.</title>
        <authorList>
            <person name="Kono N."/>
            <person name="Arakawa K."/>
        </authorList>
    </citation>
    <scope>NUCLEOTIDE SEQUENCE [LARGE SCALE GENOMIC DNA]</scope>
</reference>